<feature type="transmembrane region" description="Helical" evidence="2">
    <location>
        <begin position="744"/>
        <end position="762"/>
    </location>
</feature>
<proteinExistence type="predicted"/>
<feature type="transmembrane region" description="Helical" evidence="2">
    <location>
        <begin position="233"/>
        <end position="255"/>
    </location>
</feature>
<evidence type="ECO:0000256" key="1">
    <source>
        <dbReference type="SAM" id="MobiDB-lite"/>
    </source>
</evidence>
<dbReference type="Proteomes" id="UP000663419">
    <property type="component" value="Chromosome 3"/>
</dbReference>
<feature type="transmembrane region" description="Helical" evidence="2">
    <location>
        <begin position="165"/>
        <end position="182"/>
    </location>
</feature>
<organism evidence="3 4">
    <name type="scientific">Ajellomyces capsulatus (strain H88)</name>
    <name type="common">Darling's disease fungus</name>
    <name type="synonym">Histoplasma capsulatum</name>
    <dbReference type="NCBI Taxonomy" id="544711"/>
    <lineage>
        <taxon>Eukaryota</taxon>
        <taxon>Fungi</taxon>
        <taxon>Dikarya</taxon>
        <taxon>Ascomycota</taxon>
        <taxon>Pezizomycotina</taxon>
        <taxon>Eurotiomycetes</taxon>
        <taxon>Eurotiomycetidae</taxon>
        <taxon>Onygenales</taxon>
        <taxon>Ajellomycetaceae</taxon>
        <taxon>Histoplasma</taxon>
    </lineage>
</organism>
<dbReference type="EMBL" id="CP069104">
    <property type="protein sequence ID" value="QSS54548.1"/>
    <property type="molecule type" value="Genomic_DNA"/>
</dbReference>
<feature type="transmembrane region" description="Helical" evidence="2">
    <location>
        <begin position="129"/>
        <end position="150"/>
    </location>
</feature>
<feature type="compositionally biased region" description="Basic and acidic residues" evidence="1">
    <location>
        <begin position="1"/>
        <end position="25"/>
    </location>
</feature>
<dbReference type="InterPro" id="IPR021840">
    <property type="entry name" value="DUF3433"/>
</dbReference>
<evidence type="ECO:0000256" key="2">
    <source>
        <dbReference type="SAM" id="Phobius"/>
    </source>
</evidence>
<reference evidence="3" key="1">
    <citation type="submission" date="2021-01" db="EMBL/GenBank/DDBJ databases">
        <title>Chromosome-level genome assembly of a human fungal pathogen reveals clustering of transcriptionally co-regulated genes.</title>
        <authorList>
            <person name="Voorhies M."/>
            <person name="Cohen S."/>
            <person name="Shea T.P."/>
            <person name="Petrus S."/>
            <person name="Munoz J.F."/>
            <person name="Poplawski S."/>
            <person name="Goldman W.E."/>
            <person name="Michael T."/>
            <person name="Cuomo C.A."/>
            <person name="Sil A."/>
            <person name="Beyhan S."/>
        </authorList>
    </citation>
    <scope>NUCLEOTIDE SEQUENCE</scope>
    <source>
        <strain evidence="3">H88</strain>
    </source>
</reference>
<feature type="transmembrane region" description="Helical" evidence="2">
    <location>
        <begin position="631"/>
        <end position="650"/>
    </location>
</feature>
<feature type="region of interest" description="Disordered" evidence="1">
    <location>
        <begin position="1240"/>
        <end position="1265"/>
    </location>
</feature>
<feature type="transmembrane region" description="Helical" evidence="2">
    <location>
        <begin position="1285"/>
        <end position="1303"/>
    </location>
</feature>
<feature type="transmembrane region" description="Helical" evidence="2">
    <location>
        <begin position="782"/>
        <end position="802"/>
    </location>
</feature>
<keyword evidence="2" id="KW-0812">Transmembrane</keyword>
<keyword evidence="2" id="KW-1133">Transmembrane helix</keyword>
<gene>
    <name evidence="3" type="ORF">I7I53_02124</name>
</gene>
<name>A0A8A1LJM6_AJEC8</name>
<feature type="transmembrane region" description="Helical" evidence="2">
    <location>
        <begin position="848"/>
        <end position="871"/>
    </location>
</feature>
<keyword evidence="2" id="KW-0472">Membrane</keyword>
<dbReference type="PANTHER" id="PTHR37544:SF3">
    <property type="entry name" value="SPRAY"/>
    <property type="match status" value="1"/>
</dbReference>
<dbReference type="Pfam" id="PF11915">
    <property type="entry name" value="DUF3433"/>
    <property type="match status" value="2"/>
</dbReference>
<dbReference type="PANTHER" id="PTHR37544">
    <property type="entry name" value="SPRAY-RELATED"/>
    <property type="match status" value="1"/>
</dbReference>
<sequence length="1388" mass="154053">MFCGEMRFDGDRAVGERSEQQRTDYELTPLRPSPLSHPDGDELWESVLGQDEARRMPGLNDFVPSPIATHTTSPVPMPVPIPALTDDALLFSNRITSPKIFSKRPSSRAFHHGNDASLWTPFWLRKTTLFGFIILFTLLWIALLVLWLFVKRNNGLEIILTSNHYVWRFAPAAVLIIVGCLWRQVDYHCKAAYPWHEMNKGLASAPKSMVLDYISDFRVTSFFKAIKSGHHSVASSVFGFFLLKFSLVFSTGLLVSTPTTLVDTSYPLTMKTKLDGKDWAGKALASQQEFLRSSTPDSIYAYFGVSAAGMADPNGTKDGFAYQTFDLRENHSAMKHVTSMSTDVDVLVPLPICELTDTSIQPTAALHEFSNVTSGGVVHLDIKSTTCRLGFSNYTKVYVHMKNPRTELCEPRELTAEMQRVNCTERYPQSQSSALFDDENGDFRWLLTVSDIRYSQKFTPSSTPRLNISHWTRDVSQVTAILCKPQYTIMRRNLTYEHYDSGIPRIQLQNPIERPSIVNLDGISSSALSGAVFQSLKADALLFRPINPQPETLPSNDGVNTLFQLMVKSSKGGATLEKFLDGEIMNKAFQRVYSGIASQFAQQNLLVPISEDITGKVVYIEDRLHVTINSLWVMLASFVILSVLTVTILFTRPSEFASRDPGSIAAQATILAGSNELQPLLQDAGHLSGRGIGDKLRNYTFRTSTYRSFRITARYDLRESITSIDEHVVEASGFWKPLAARRPMLVLTFIMPMLAISALEIMQQFSNSNEGLMTIHSAKWKYVPQYLCAVVAVVIATFYNNLDFTVAMFAPFEALRKGNVTAGRSIVTHLLGKISLVALWDAVRGNHIGAISSTIAAFAASFLTIVISGLWNIDLSVLQSHSAIAYRTDNWNMALKNYSSNDGNAGLVLRLLRHHNLTTPPWTWDEFILPKIHVDAPNARLGPVDRDEYVPKSPITYTFALPALRPSLNCRLLAADDISLANSYGPGPHQGTYQTVTTAAVRAKLPPSCLATLPENVTMAEFNLTYLEVDGFSTGGAYVGSLFDLYLPPLDPAHLVDIWERQDNPIGCPSIGIAFGYMRANHTSLTNITAAICNQEIQKIPTEVTFAGDPNLGFVDHTNPPKYNNTQPIELLTNGTNGFSSFSFRVQKLLRPLLESHCKNTSQKGQPPGPETFDIFHEIIHGPHGDTSPELLMGAENANKLLDVVNHYYRLYMAQVINLTLRKSMGTPETKQWWRRQVAGNNNNNHDRDNDSDASSALNPPSRQNFTGTLRIATPRLKSNFGPKLALQLILAVMIILGCLAVFTMRLRETLPHNPCSIAGTMSLLAGSELCESGGKLLPAGAERMGDSELRSVFDGQGLLFGLGWWKWTDERAAYVNERFGIDVGRAG</sequence>
<accession>A0A8A1LJM6</accession>
<protein>
    <submittedName>
        <fullName evidence="3">DUF3433 superfamily domain-containing protein</fullName>
    </submittedName>
</protein>
<feature type="region of interest" description="Disordered" evidence="1">
    <location>
        <begin position="1"/>
        <end position="36"/>
    </location>
</feature>
<evidence type="ECO:0000313" key="4">
    <source>
        <dbReference type="Proteomes" id="UP000663419"/>
    </source>
</evidence>
<dbReference type="VEuPathDB" id="FungiDB:I7I53_02124"/>
<evidence type="ECO:0000313" key="3">
    <source>
        <dbReference type="EMBL" id="QSS54548.1"/>
    </source>
</evidence>